<keyword evidence="6" id="KW-1185">Reference proteome</keyword>
<evidence type="ECO:0000256" key="4">
    <source>
        <dbReference type="RuleBase" id="RU003718"/>
    </source>
</evidence>
<dbReference type="AlphaFoldDB" id="A0AAN9FIK0"/>
<protein>
    <submittedName>
        <fullName evidence="5">Uncharacterized protein</fullName>
    </submittedName>
</protein>
<keyword evidence="2 4" id="KW-0328">Glycosyltransferase</keyword>
<reference evidence="5 6" key="1">
    <citation type="submission" date="2024-01" db="EMBL/GenBank/DDBJ databases">
        <title>The genomes of 5 underutilized Papilionoideae crops provide insights into root nodulation and disease resistanc.</title>
        <authorList>
            <person name="Yuan L."/>
        </authorList>
    </citation>
    <scope>NUCLEOTIDE SEQUENCE [LARGE SCALE GENOMIC DNA]</scope>
    <source>
        <strain evidence="5">ZHUSHIDOU_FW_LH</strain>
        <tissue evidence="5">Leaf</tissue>
    </source>
</reference>
<evidence type="ECO:0000256" key="2">
    <source>
        <dbReference type="ARBA" id="ARBA00022676"/>
    </source>
</evidence>
<dbReference type="PROSITE" id="PS00375">
    <property type="entry name" value="UDPGT"/>
    <property type="match status" value="1"/>
</dbReference>
<evidence type="ECO:0000256" key="3">
    <source>
        <dbReference type="ARBA" id="ARBA00022679"/>
    </source>
</evidence>
<name>A0AAN9FIK0_CROPI</name>
<dbReference type="EMBL" id="JAYWIO010000003">
    <property type="protein sequence ID" value="KAK7277107.1"/>
    <property type="molecule type" value="Genomic_DNA"/>
</dbReference>
<dbReference type="FunFam" id="3.40.50.2000:FF:000051">
    <property type="entry name" value="Glycosyltransferase"/>
    <property type="match status" value="1"/>
</dbReference>
<dbReference type="PANTHER" id="PTHR48046">
    <property type="entry name" value="UDP-GLYCOSYLTRANSFERASE 72E1"/>
    <property type="match status" value="1"/>
</dbReference>
<dbReference type="GO" id="GO:0008194">
    <property type="term" value="F:UDP-glycosyltransferase activity"/>
    <property type="evidence" value="ECO:0007669"/>
    <property type="project" value="InterPro"/>
</dbReference>
<dbReference type="Pfam" id="PF00201">
    <property type="entry name" value="UDPGT"/>
    <property type="match status" value="1"/>
</dbReference>
<accession>A0AAN9FIK0</accession>
<dbReference type="Proteomes" id="UP001372338">
    <property type="component" value="Unassembled WGS sequence"/>
</dbReference>
<dbReference type="InterPro" id="IPR035595">
    <property type="entry name" value="UDP_glycos_trans_CS"/>
</dbReference>
<proteinExistence type="inferred from homology"/>
<organism evidence="5 6">
    <name type="scientific">Crotalaria pallida</name>
    <name type="common">Smooth rattlebox</name>
    <name type="synonym">Crotalaria striata</name>
    <dbReference type="NCBI Taxonomy" id="3830"/>
    <lineage>
        <taxon>Eukaryota</taxon>
        <taxon>Viridiplantae</taxon>
        <taxon>Streptophyta</taxon>
        <taxon>Embryophyta</taxon>
        <taxon>Tracheophyta</taxon>
        <taxon>Spermatophyta</taxon>
        <taxon>Magnoliopsida</taxon>
        <taxon>eudicotyledons</taxon>
        <taxon>Gunneridae</taxon>
        <taxon>Pentapetalae</taxon>
        <taxon>rosids</taxon>
        <taxon>fabids</taxon>
        <taxon>Fabales</taxon>
        <taxon>Fabaceae</taxon>
        <taxon>Papilionoideae</taxon>
        <taxon>50 kb inversion clade</taxon>
        <taxon>genistoids sensu lato</taxon>
        <taxon>core genistoids</taxon>
        <taxon>Crotalarieae</taxon>
        <taxon>Crotalaria</taxon>
    </lineage>
</organism>
<comment type="similarity">
    <text evidence="1 4">Belongs to the UDP-glycosyltransferase family.</text>
</comment>
<gene>
    <name evidence="5" type="ORF">RIF29_18257</name>
</gene>
<comment type="caution">
    <text evidence="5">The sequence shown here is derived from an EMBL/GenBank/DDBJ whole genome shotgun (WGS) entry which is preliminary data.</text>
</comment>
<evidence type="ECO:0000256" key="1">
    <source>
        <dbReference type="ARBA" id="ARBA00009995"/>
    </source>
</evidence>
<dbReference type="Gene3D" id="3.40.50.2000">
    <property type="entry name" value="Glycogen Phosphorylase B"/>
    <property type="match status" value="2"/>
</dbReference>
<dbReference type="PANTHER" id="PTHR48046:SF1">
    <property type="entry name" value="GLYCOSYLTRANSFERASE-RELATED"/>
    <property type="match status" value="1"/>
</dbReference>
<evidence type="ECO:0000313" key="5">
    <source>
        <dbReference type="EMBL" id="KAK7277107.1"/>
    </source>
</evidence>
<dbReference type="InterPro" id="IPR002213">
    <property type="entry name" value="UDP_glucos_trans"/>
</dbReference>
<dbReference type="SUPFAM" id="SSF53756">
    <property type="entry name" value="UDP-Glycosyltransferase/glycogen phosphorylase"/>
    <property type="match status" value="1"/>
</dbReference>
<dbReference type="CDD" id="cd03784">
    <property type="entry name" value="GT1_Gtf-like"/>
    <property type="match status" value="1"/>
</dbReference>
<evidence type="ECO:0000313" key="6">
    <source>
        <dbReference type="Proteomes" id="UP001372338"/>
    </source>
</evidence>
<sequence>MEAEAIRALQEKAANKDRPYVYSVGPIIQSETTIKQNQLKCIEWLNKQPPKSVLYISFGSGGTLSQEQLNEIALGLELSGHKFLWVIRAPSNSSHSAYLVGQKEDPLRYLPSGFLDRTKGHGLVVPSWAPQIEVLGHGSTGGFLSHCGWNSTLESVVHSVPIIAWPLFAEQRMNAIVLTDVLKVAVMPKVDEETGIVKHEEIARVVKTIMEGDEIVQIRKRINDLSDAAAVALSEHGSSTRALSSLAQKWHNL</sequence>
<keyword evidence="3 4" id="KW-0808">Transferase</keyword>